<reference evidence="1 2" key="1">
    <citation type="journal article" date="2013" name="Environ. Microbiol.">
        <title>Genome analysis of Chitinivibrio alkaliphilus gen. nov., sp. nov., a novel extremely haloalkaliphilic anaerobic chitinolytic bacterium from the candidate phylum Termite Group 3.</title>
        <authorList>
            <person name="Sorokin D.Y."/>
            <person name="Gumerov V.M."/>
            <person name="Rakitin A.L."/>
            <person name="Beletsky A.V."/>
            <person name="Damste J.S."/>
            <person name="Muyzer G."/>
            <person name="Mardanov A.V."/>
            <person name="Ravin N.V."/>
        </authorList>
    </citation>
    <scope>NUCLEOTIDE SEQUENCE [LARGE SCALE GENOMIC DNA]</scope>
    <source>
        <strain evidence="1 2">ACht1</strain>
    </source>
</reference>
<evidence type="ECO:0000313" key="1">
    <source>
        <dbReference type="EMBL" id="ERP38672.1"/>
    </source>
</evidence>
<dbReference type="Proteomes" id="UP000017148">
    <property type="component" value="Unassembled WGS sequence"/>
</dbReference>
<dbReference type="AlphaFoldDB" id="U7D9G9"/>
<comment type="caution">
    <text evidence="1">The sequence shown here is derived from an EMBL/GenBank/DDBJ whole genome shotgun (WGS) entry which is preliminary data.</text>
</comment>
<dbReference type="eggNOG" id="COG0826">
    <property type="taxonomic scope" value="Bacteria"/>
</dbReference>
<proteinExistence type="predicted"/>
<dbReference type="InterPro" id="IPR051454">
    <property type="entry name" value="RNA/ubiquinone_mod_enzymes"/>
</dbReference>
<name>U7D9G9_9BACT</name>
<dbReference type="Pfam" id="PF01136">
    <property type="entry name" value="Peptidase_U32"/>
    <property type="match status" value="1"/>
</dbReference>
<evidence type="ECO:0000313" key="2">
    <source>
        <dbReference type="Proteomes" id="UP000017148"/>
    </source>
</evidence>
<gene>
    <name evidence="1" type="ORF">CALK_0688</name>
</gene>
<dbReference type="PANTHER" id="PTHR30217">
    <property type="entry name" value="PEPTIDASE U32 FAMILY"/>
    <property type="match status" value="1"/>
</dbReference>
<dbReference type="PANTHER" id="PTHR30217:SF10">
    <property type="entry name" value="23S RRNA 5-HYDROXYCYTIDINE C2501 SYNTHASE"/>
    <property type="match status" value="1"/>
</dbReference>
<accession>U7D9G9</accession>
<dbReference type="OrthoDB" id="9805982at2"/>
<sequence>MKLSVAYTFEPGLIEGLAPYSEIYEVYGKAGEDPLGGGRSSYTLRQVSFRSLAKTVQKCHAQGIAFNYLLNGASLGGIEQTRRGHRIIRKLLDRLSHMGVDSLTVTSPFLTRLIKKQYPHFSIRVSAFAMIDSPEKARQWEDLGGDALCLSAISCNRDLRLLEDIRRSVQTDLQLIVNSSCLPYCAYEPTHMNLLSDSSRKGHPLKGMCIDYCILNCAQKRFSDPRNFLRAVWIRPEDVHIYESIGINSFKILERSCPKDLLIKRVEAYARRSFTGNLYELVGPVAAIKKEQGTELRQRLKMIRTMFKPGKVPMKSLLRMKRFGESLIPHAYDRDSSYIYIDNTRLNGFLESYLAKPTTCGTCGATCVCASWVDRAVSYSPSQLAQLAHEAAALEEDVHTSRFWGCSFSE</sequence>
<organism evidence="1 2">
    <name type="scientific">Chitinivibrio alkaliphilus ACht1</name>
    <dbReference type="NCBI Taxonomy" id="1313304"/>
    <lineage>
        <taxon>Bacteria</taxon>
        <taxon>Pseudomonadati</taxon>
        <taxon>Fibrobacterota</taxon>
        <taxon>Chitinivibrionia</taxon>
        <taxon>Chitinivibrionales</taxon>
        <taxon>Chitinivibrionaceae</taxon>
        <taxon>Chitinivibrio</taxon>
    </lineage>
</organism>
<dbReference type="EMBL" id="ASJR01000005">
    <property type="protein sequence ID" value="ERP38672.1"/>
    <property type="molecule type" value="Genomic_DNA"/>
</dbReference>
<dbReference type="InterPro" id="IPR001539">
    <property type="entry name" value="Peptidase_U32"/>
</dbReference>
<dbReference type="RefSeq" id="WP_022636207.1">
    <property type="nucleotide sequence ID" value="NZ_ASJR01000005.1"/>
</dbReference>
<dbReference type="STRING" id="1313304.CALK_0688"/>
<protein>
    <submittedName>
        <fullName evidence="1">Peptidase U32</fullName>
    </submittedName>
</protein>
<keyword evidence="2" id="KW-1185">Reference proteome</keyword>